<dbReference type="OrthoDB" id="3036073at2759"/>
<organism evidence="1 2">
    <name type="scientific">Bondarzewia mesenterica</name>
    <dbReference type="NCBI Taxonomy" id="1095465"/>
    <lineage>
        <taxon>Eukaryota</taxon>
        <taxon>Fungi</taxon>
        <taxon>Dikarya</taxon>
        <taxon>Basidiomycota</taxon>
        <taxon>Agaricomycotina</taxon>
        <taxon>Agaricomycetes</taxon>
        <taxon>Russulales</taxon>
        <taxon>Bondarzewiaceae</taxon>
        <taxon>Bondarzewia</taxon>
    </lineage>
</organism>
<dbReference type="EMBL" id="SGPL01000384">
    <property type="protein sequence ID" value="THH13139.1"/>
    <property type="molecule type" value="Genomic_DNA"/>
</dbReference>
<evidence type="ECO:0000313" key="2">
    <source>
        <dbReference type="Proteomes" id="UP000310158"/>
    </source>
</evidence>
<comment type="caution">
    <text evidence="1">The sequence shown here is derived from an EMBL/GenBank/DDBJ whole genome shotgun (WGS) entry which is preliminary data.</text>
</comment>
<sequence length="353" mass="37877">MSNGAYTPVIKNSPKFIFSSSAPSLFSPAHFFISVHLNLPNHAPITTYTLVDSGVQTSCISEHFATQHSLPRHLKDVPTPIMMVDDHPIASGLITQDIITPLSVIPSSSDSTGLSDTTLASIGLRQTSPSIAGLTQTHPVTVRAKGFGLTPNLLRPHLDSTTAVSIGFGLADATHTTVTSLKTSTPSSDTLATAEPTDTITTTPSFLSSLTRWTGYGHSLPPLTPPPPKANICTISRSKFCKAWHADPDAVCLICMLPTGSPAYISAMTTSLIDDLDDDAPSSDERINAIPRKYADYADTVFAPSEFDKLLPHRNFDMDIELEEGKSPPFGPLYQLTPLECEVLAEHINANLK</sequence>
<proteinExistence type="predicted"/>
<dbReference type="Proteomes" id="UP000310158">
    <property type="component" value="Unassembled WGS sequence"/>
</dbReference>
<gene>
    <name evidence="1" type="ORF">EW146_g7058</name>
</gene>
<reference evidence="1 2" key="1">
    <citation type="submission" date="2019-02" db="EMBL/GenBank/DDBJ databases">
        <title>Genome sequencing of the rare red list fungi Bondarzewia mesenterica.</title>
        <authorList>
            <person name="Buettner E."/>
            <person name="Kellner H."/>
        </authorList>
    </citation>
    <scope>NUCLEOTIDE SEQUENCE [LARGE SCALE GENOMIC DNA]</scope>
    <source>
        <strain evidence="1 2">DSM 108281</strain>
    </source>
</reference>
<evidence type="ECO:0000313" key="1">
    <source>
        <dbReference type="EMBL" id="THH13139.1"/>
    </source>
</evidence>
<keyword evidence="2" id="KW-1185">Reference proteome</keyword>
<accession>A0A4S4LM18</accession>
<dbReference type="AlphaFoldDB" id="A0A4S4LM18"/>
<protein>
    <submittedName>
        <fullName evidence="1">Uncharacterized protein</fullName>
    </submittedName>
</protein>
<name>A0A4S4LM18_9AGAM</name>